<dbReference type="eggNOG" id="COG1176">
    <property type="taxonomic scope" value="Bacteria"/>
</dbReference>
<organism evidence="10 11">
    <name type="scientific">Sphaerobacter thermophilus (strain ATCC 49802 / DSM 20745 / KCCM 41009 / NCIMB 13125 / S 6022)</name>
    <dbReference type="NCBI Taxonomy" id="479434"/>
    <lineage>
        <taxon>Bacteria</taxon>
        <taxon>Pseudomonadati</taxon>
        <taxon>Thermomicrobiota</taxon>
        <taxon>Thermomicrobia</taxon>
        <taxon>Sphaerobacterales</taxon>
        <taxon>Sphaerobacterineae</taxon>
        <taxon>Sphaerobacteraceae</taxon>
        <taxon>Sphaerobacter</taxon>
    </lineage>
</organism>
<evidence type="ECO:0000256" key="3">
    <source>
        <dbReference type="ARBA" id="ARBA00022448"/>
    </source>
</evidence>
<evidence type="ECO:0000256" key="5">
    <source>
        <dbReference type="ARBA" id="ARBA00022692"/>
    </source>
</evidence>
<dbReference type="GO" id="GO:0055085">
    <property type="term" value="P:transmembrane transport"/>
    <property type="evidence" value="ECO:0007669"/>
    <property type="project" value="InterPro"/>
</dbReference>
<feature type="transmembrane region" description="Helical" evidence="8">
    <location>
        <begin position="212"/>
        <end position="241"/>
    </location>
</feature>
<evidence type="ECO:0000256" key="1">
    <source>
        <dbReference type="ARBA" id="ARBA00004651"/>
    </source>
</evidence>
<dbReference type="SUPFAM" id="SSF161098">
    <property type="entry name" value="MetI-like"/>
    <property type="match status" value="1"/>
</dbReference>
<dbReference type="Gene3D" id="1.10.3720.10">
    <property type="entry name" value="MetI-like"/>
    <property type="match status" value="1"/>
</dbReference>
<sequence length="304" mass="34096">MKLAERESMAMPTASALGDRRFAIQRWRVQFGYFLLLLPTLIALLALFVYPIGRLLVTSFFDPDFTLEHYQRIFSVPVYLRVMQTTLSIAALVTVICLLLAYPLAYFLSTLSARASRILIIFVLVPFWTSILVRTYAWMVLLQKQGVLNRWLLELGVIQEPLALMYNRVGVTVGMVHVLLPFMVLPLFAVMRGIDRSLLRAAQNLGASPVQTFLRVFLPLSLPGVGAGVLLVFVLSLGFYITPALMGGRKDLMIAQLIEQQIRTQLNWPFASALALVLLVVTIVIMTIYNRLLGLDKMFGGDVS</sequence>
<dbReference type="InterPro" id="IPR035906">
    <property type="entry name" value="MetI-like_sf"/>
</dbReference>
<evidence type="ECO:0000256" key="6">
    <source>
        <dbReference type="ARBA" id="ARBA00022989"/>
    </source>
</evidence>
<evidence type="ECO:0000256" key="2">
    <source>
        <dbReference type="ARBA" id="ARBA00007069"/>
    </source>
</evidence>
<dbReference type="KEGG" id="sti:Sthe_3298"/>
<dbReference type="AlphaFoldDB" id="D1CA55"/>
<evidence type="ECO:0000313" key="11">
    <source>
        <dbReference type="Proteomes" id="UP000002027"/>
    </source>
</evidence>
<keyword evidence="7 8" id="KW-0472">Membrane</keyword>
<evidence type="ECO:0000313" key="10">
    <source>
        <dbReference type="EMBL" id="ACZ40698.1"/>
    </source>
</evidence>
<gene>
    <name evidence="10" type="ordered locus">Sthe_3298</name>
</gene>
<dbReference type="HOGENOM" id="CLU_016047_18_2_0"/>
<comment type="similarity">
    <text evidence="2">Belongs to the binding-protein-dependent transport system permease family. CysTW subfamily.</text>
</comment>
<dbReference type="STRING" id="479434.Sthe_3298"/>
<dbReference type="PANTHER" id="PTHR42929:SF5">
    <property type="entry name" value="ABC TRANSPORTER PERMEASE PROTEIN"/>
    <property type="match status" value="1"/>
</dbReference>
<dbReference type="PANTHER" id="PTHR42929">
    <property type="entry name" value="INNER MEMBRANE ABC TRANSPORTER PERMEASE PROTEIN YDCU-RELATED-RELATED"/>
    <property type="match status" value="1"/>
</dbReference>
<feature type="domain" description="ABC transmembrane type-1" evidence="9">
    <location>
        <begin position="83"/>
        <end position="289"/>
    </location>
</feature>
<evidence type="ECO:0000259" key="9">
    <source>
        <dbReference type="PROSITE" id="PS50928"/>
    </source>
</evidence>
<keyword evidence="6 8" id="KW-1133">Transmembrane helix</keyword>
<dbReference type="PROSITE" id="PS50928">
    <property type="entry name" value="ABC_TM1"/>
    <property type="match status" value="1"/>
</dbReference>
<feature type="transmembrane region" description="Helical" evidence="8">
    <location>
        <begin position="270"/>
        <end position="289"/>
    </location>
</feature>
<dbReference type="InParanoid" id="D1CA55"/>
<dbReference type="InterPro" id="IPR000515">
    <property type="entry name" value="MetI-like"/>
</dbReference>
<proteinExistence type="inferred from homology"/>
<keyword evidence="5 8" id="KW-0812">Transmembrane</keyword>
<feature type="transmembrane region" description="Helical" evidence="8">
    <location>
        <begin position="87"/>
        <end position="107"/>
    </location>
</feature>
<keyword evidence="3" id="KW-0813">Transport</keyword>
<dbReference type="GO" id="GO:0005886">
    <property type="term" value="C:plasma membrane"/>
    <property type="evidence" value="ECO:0007669"/>
    <property type="project" value="UniProtKB-SubCell"/>
</dbReference>
<reference evidence="10 11" key="2">
    <citation type="journal article" date="2010" name="Stand. Genomic Sci.">
        <title>Complete genome sequence of Desulfohalobium retbaense type strain (HR(100)).</title>
        <authorList>
            <person name="Spring S."/>
            <person name="Nolan M."/>
            <person name="Lapidus A."/>
            <person name="Glavina Del Rio T."/>
            <person name="Copeland A."/>
            <person name="Tice H."/>
            <person name="Cheng J.F."/>
            <person name="Lucas S."/>
            <person name="Land M."/>
            <person name="Chen F."/>
            <person name="Bruce D."/>
            <person name="Goodwin L."/>
            <person name="Pitluck S."/>
            <person name="Ivanova N."/>
            <person name="Mavromatis K."/>
            <person name="Mikhailova N."/>
            <person name="Pati A."/>
            <person name="Chen A."/>
            <person name="Palaniappan K."/>
            <person name="Hauser L."/>
            <person name="Chang Y.J."/>
            <person name="Jeffries C.D."/>
            <person name="Munk C."/>
            <person name="Kiss H."/>
            <person name="Chain P."/>
            <person name="Han C."/>
            <person name="Brettin T."/>
            <person name="Detter J.C."/>
            <person name="Schuler E."/>
            <person name="Goker M."/>
            <person name="Rohde M."/>
            <person name="Bristow J."/>
            <person name="Eisen J.A."/>
            <person name="Markowitz V."/>
            <person name="Hugenholtz P."/>
            <person name="Kyrpides N.C."/>
            <person name="Klenk H.P."/>
        </authorList>
    </citation>
    <scope>NUCLEOTIDE SEQUENCE [LARGE SCALE GENOMIC DNA]</scope>
    <source>
        <strain evidence="11">ATCC 49802 / DSM 20745 / S 6022</strain>
    </source>
</reference>
<keyword evidence="4" id="KW-1003">Cell membrane</keyword>
<evidence type="ECO:0000256" key="8">
    <source>
        <dbReference type="SAM" id="Phobius"/>
    </source>
</evidence>
<accession>D1CA55</accession>
<reference evidence="11" key="1">
    <citation type="submission" date="2009-11" db="EMBL/GenBank/DDBJ databases">
        <title>The complete chromosome 2 of Sphaerobacter thermophilus DSM 20745.</title>
        <authorList>
            <person name="Lucas S."/>
            <person name="Copeland A."/>
            <person name="Lapidus A."/>
            <person name="Glavina del Rio T."/>
            <person name="Dalin E."/>
            <person name="Tice H."/>
            <person name="Bruce D."/>
            <person name="Goodwin L."/>
            <person name="Pitluck S."/>
            <person name="Kyrpides N."/>
            <person name="Mavromatis K."/>
            <person name="Ivanova N."/>
            <person name="Mikhailova N."/>
            <person name="LaButti K.M."/>
            <person name="Clum A."/>
            <person name="Sun H.I."/>
            <person name="Brettin T."/>
            <person name="Detter J.C."/>
            <person name="Han C."/>
            <person name="Larimer F."/>
            <person name="Land M."/>
            <person name="Hauser L."/>
            <person name="Markowitz V."/>
            <person name="Cheng J.F."/>
            <person name="Hugenholtz P."/>
            <person name="Woyke T."/>
            <person name="Wu D."/>
            <person name="Steenblock K."/>
            <person name="Schneider S."/>
            <person name="Pukall R."/>
            <person name="Goeker M."/>
            <person name="Klenk H.P."/>
            <person name="Eisen J.A."/>
        </authorList>
    </citation>
    <scope>NUCLEOTIDE SEQUENCE [LARGE SCALE GENOMIC DNA]</scope>
    <source>
        <strain evidence="11">ATCC 49802 / DSM 20745 / S 6022</strain>
    </source>
</reference>
<feature type="transmembrane region" description="Helical" evidence="8">
    <location>
        <begin position="169"/>
        <end position="191"/>
    </location>
</feature>
<feature type="transmembrane region" description="Helical" evidence="8">
    <location>
        <begin position="31"/>
        <end position="53"/>
    </location>
</feature>
<dbReference type="CDD" id="cd06261">
    <property type="entry name" value="TM_PBP2"/>
    <property type="match status" value="1"/>
</dbReference>
<keyword evidence="11" id="KW-1185">Reference proteome</keyword>
<dbReference type="Proteomes" id="UP000002027">
    <property type="component" value="Chromosome 2"/>
</dbReference>
<dbReference type="EMBL" id="CP001824">
    <property type="protein sequence ID" value="ACZ40698.1"/>
    <property type="molecule type" value="Genomic_DNA"/>
</dbReference>
<name>D1CA55_SPHTD</name>
<protein>
    <submittedName>
        <fullName evidence="10">Binding-protein-dependent transport systems inner membrane component</fullName>
    </submittedName>
</protein>
<feature type="transmembrane region" description="Helical" evidence="8">
    <location>
        <begin position="119"/>
        <end position="141"/>
    </location>
</feature>
<dbReference type="RefSeq" id="WP_012873733.1">
    <property type="nucleotide sequence ID" value="NC_013524.1"/>
</dbReference>
<comment type="subcellular location">
    <subcellularLocation>
        <location evidence="1">Cell membrane</location>
        <topology evidence="1">Multi-pass membrane protein</topology>
    </subcellularLocation>
</comment>
<evidence type="ECO:0000256" key="4">
    <source>
        <dbReference type="ARBA" id="ARBA00022475"/>
    </source>
</evidence>
<evidence type="ECO:0000256" key="7">
    <source>
        <dbReference type="ARBA" id="ARBA00023136"/>
    </source>
</evidence>